<evidence type="ECO:0000313" key="3">
    <source>
        <dbReference type="Proteomes" id="UP000680865"/>
    </source>
</evidence>
<sequence length="129" mass="14204">MDRSRDQLDRAMIAYRRGAQMTTWEQCIEHDADRTLAGLRAALTEIGFDVERRATSPKPGYRPVVHGDALSNGPRATRRIPARGKEEAYCLCGEVFSDQCATTALQLLTAHIGREQARMDTATNPGDGA</sequence>
<evidence type="ECO:0000256" key="1">
    <source>
        <dbReference type="SAM" id="MobiDB-lite"/>
    </source>
</evidence>
<name>A0A919T0F1_9ACTN</name>
<dbReference type="EMBL" id="BOQP01000052">
    <property type="protein sequence ID" value="GIM82641.1"/>
    <property type="molecule type" value="Genomic_DNA"/>
</dbReference>
<evidence type="ECO:0000313" key="2">
    <source>
        <dbReference type="EMBL" id="GIM82641.1"/>
    </source>
</evidence>
<accession>A0A919T0F1</accession>
<comment type="caution">
    <text evidence="2">The sequence shown here is derived from an EMBL/GenBank/DDBJ whole genome shotgun (WGS) entry which is preliminary data.</text>
</comment>
<feature type="region of interest" description="Disordered" evidence="1">
    <location>
        <begin position="53"/>
        <end position="79"/>
    </location>
</feature>
<proteinExistence type="predicted"/>
<keyword evidence="3" id="KW-1185">Reference proteome</keyword>
<organism evidence="2 3">
    <name type="scientific">Winogradskya consettensis</name>
    <dbReference type="NCBI Taxonomy" id="113560"/>
    <lineage>
        <taxon>Bacteria</taxon>
        <taxon>Bacillati</taxon>
        <taxon>Actinomycetota</taxon>
        <taxon>Actinomycetes</taxon>
        <taxon>Micromonosporales</taxon>
        <taxon>Micromonosporaceae</taxon>
        <taxon>Winogradskya</taxon>
    </lineage>
</organism>
<gene>
    <name evidence="2" type="ORF">Aco04nite_82530</name>
</gene>
<protein>
    <submittedName>
        <fullName evidence="2">Uncharacterized protein</fullName>
    </submittedName>
</protein>
<dbReference type="AlphaFoldDB" id="A0A919T0F1"/>
<dbReference type="RefSeq" id="WP_213002622.1">
    <property type="nucleotide sequence ID" value="NZ_BAAATW010000006.1"/>
</dbReference>
<dbReference type="Proteomes" id="UP000680865">
    <property type="component" value="Unassembled WGS sequence"/>
</dbReference>
<reference evidence="2" key="1">
    <citation type="submission" date="2021-03" db="EMBL/GenBank/DDBJ databases">
        <title>Whole genome shotgun sequence of Actinoplanes consettensis NBRC 14913.</title>
        <authorList>
            <person name="Komaki H."/>
            <person name="Tamura T."/>
        </authorList>
    </citation>
    <scope>NUCLEOTIDE SEQUENCE</scope>
    <source>
        <strain evidence="2">NBRC 14913</strain>
    </source>
</reference>